<dbReference type="RefSeq" id="WP_053072942.1">
    <property type="nucleotide sequence ID" value="NZ_CP009687.1"/>
</dbReference>
<dbReference type="AlphaFoldDB" id="A0A0G3WDP1"/>
<dbReference type="Proteomes" id="UP000035704">
    <property type="component" value="Chromosome"/>
</dbReference>
<evidence type="ECO:0000313" key="3">
    <source>
        <dbReference type="Proteomes" id="UP000035704"/>
    </source>
</evidence>
<dbReference type="STRING" id="84022.CACET_c20920"/>
<reference evidence="2 3" key="1">
    <citation type="submission" date="2014-10" db="EMBL/GenBank/DDBJ databases">
        <title>Genome sequence of Clostridium aceticum DSM 1496.</title>
        <authorList>
            <person name="Poehlein A."/>
            <person name="Schiel-Bengelsdorf B."/>
            <person name="Gottschalk G."/>
            <person name="Duerre P."/>
            <person name="Daniel R."/>
        </authorList>
    </citation>
    <scope>NUCLEOTIDE SEQUENCE [LARGE SCALE GENOMIC DNA]</scope>
    <source>
        <strain evidence="2 3">DSM 1496</strain>
    </source>
</reference>
<dbReference type="Pfam" id="PF01976">
    <property type="entry name" value="DUF116"/>
    <property type="match status" value="1"/>
</dbReference>
<keyword evidence="1" id="KW-0472">Membrane</keyword>
<dbReference type="InterPro" id="IPR002829">
    <property type="entry name" value="DUF116"/>
</dbReference>
<organism evidence="2 3">
    <name type="scientific">Clostridium aceticum</name>
    <dbReference type="NCBI Taxonomy" id="84022"/>
    <lineage>
        <taxon>Bacteria</taxon>
        <taxon>Bacillati</taxon>
        <taxon>Bacillota</taxon>
        <taxon>Clostridia</taxon>
        <taxon>Eubacteriales</taxon>
        <taxon>Clostridiaceae</taxon>
        <taxon>Clostridium</taxon>
    </lineage>
</organism>
<feature type="transmembrane region" description="Helical" evidence="1">
    <location>
        <begin position="15"/>
        <end position="39"/>
    </location>
</feature>
<accession>A0A0G3WDP1</accession>
<evidence type="ECO:0000313" key="2">
    <source>
        <dbReference type="EMBL" id="AKL95539.1"/>
    </source>
</evidence>
<dbReference type="EMBL" id="CP009687">
    <property type="protein sequence ID" value="AKL95539.1"/>
    <property type="molecule type" value="Genomic_DNA"/>
</dbReference>
<evidence type="ECO:0000256" key="1">
    <source>
        <dbReference type="SAM" id="Phobius"/>
    </source>
</evidence>
<evidence type="ECO:0008006" key="4">
    <source>
        <dbReference type="Google" id="ProtNLM"/>
    </source>
</evidence>
<protein>
    <recommendedName>
        <fullName evidence="4">DUF116 domain-containing protein</fullName>
    </recommendedName>
</protein>
<keyword evidence="1" id="KW-0812">Transmembrane</keyword>
<gene>
    <name evidence="2" type="ORF">CACET_c20920</name>
</gene>
<feature type="transmembrane region" description="Helical" evidence="1">
    <location>
        <begin position="87"/>
        <end position="106"/>
    </location>
</feature>
<feature type="transmembrane region" description="Helical" evidence="1">
    <location>
        <begin position="45"/>
        <end position="75"/>
    </location>
</feature>
<sequence length="205" mass="23909">MELKKGFTKDASGKAFTLLLAIMLMFVLTLLGLLFWLAFKGSTLFYQLIILSSMVLLIIFSLSIALTIYAVIMLWKKKTIPFVIKSVMEMFIGFSYPFIMILGRTLKYDKNMIRRAYTDLNNRLILSGVYDFKGEDILILTPHCIQKSFCPHKITNDIYNCKRCGECDVDDLMALKEKYHLHFHLVTVNSPESPRFQSWDERRFF</sequence>
<keyword evidence="3" id="KW-1185">Reference proteome</keyword>
<name>A0A0G3WDP1_9CLOT</name>
<dbReference type="PANTHER" id="PTHR43801:SF1">
    <property type="entry name" value="POLYPRENYL SYNTHETASE"/>
    <property type="match status" value="1"/>
</dbReference>
<dbReference type="OrthoDB" id="9787348at2"/>
<proteinExistence type="predicted"/>
<dbReference type="PANTHER" id="PTHR43801">
    <property type="entry name" value="NUCLEOTIDE-BINDING PROTEIN-RELATED"/>
    <property type="match status" value="1"/>
</dbReference>
<dbReference type="PATRIC" id="fig|84022.6.peg.2091"/>
<keyword evidence="1" id="KW-1133">Transmembrane helix</keyword>
<dbReference type="KEGG" id="cace:CACET_c20920"/>